<dbReference type="PANTHER" id="PTHR47953">
    <property type="entry name" value="OS08G0105600 PROTEIN"/>
    <property type="match status" value="1"/>
</dbReference>
<dbReference type="Pfam" id="PF00067">
    <property type="entry name" value="p450"/>
    <property type="match status" value="1"/>
</dbReference>
<dbReference type="PRINTS" id="PR00385">
    <property type="entry name" value="P450"/>
</dbReference>
<dbReference type="GO" id="GO:0009821">
    <property type="term" value="P:alkaloid biosynthetic process"/>
    <property type="evidence" value="ECO:0007669"/>
    <property type="project" value="UniProtKB-ARBA"/>
</dbReference>
<dbReference type="PRINTS" id="PR00463">
    <property type="entry name" value="EP450I"/>
</dbReference>
<evidence type="ECO:0000256" key="5">
    <source>
        <dbReference type="ARBA" id="ARBA00023004"/>
    </source>
</evidence>
<dbReference type="CDD" id="cd11072">
    <property type="entry name" value="CYP71-like"/>
    <property type="match status" value="1"/>
</dbReference>
<dbReference type="InterPro" id="IPR002401">
    <property type="entry name" value="Cyt_P450_E_grp-I"/>
</dbReference>
<evidence type="ECO:0000313" key="11">
    <source>
        <dbReference type="Proteomes" id="UP001161247"/>
    </source>
</evidence>
<organism evidence="10 11">
    <name type="scientific">Oldenlandia corymbosa var. corymbosa</name>
    <dbReference type="NCBI Taxonomy" id="529605"/>
    <lineage>
        <taxon>Eukaryota</taxon>
        <taxon>Viridiplantae</taxon>
        <taxon>Streptophyta</taxon>
        <taxon>Embryophyta</taxon>
        <taxon>Tracheophyta</taxon>
        <taxon>Spermatophyta</taxon>
        <taxon>Magnoliopsida</taxon>
        <taxon>eudicotyledons</taxon>
        <taxon>Gunneridae</taxon>
        <taxon>Pentapetalae</taxon>
        <taxon>asterids</taxon>
        <taxon>lamiids</taxon>
        <taxon>Gentianales</taxon>
        <taxon>Rubiaceae</taxon>
        <taxon>Rubioideae</taxon>
        <taxon>Spermacoceae</taxon>
        <taxon>Hedyotis-Oldenlandia complex</taxon>
        <taxon>Oldenlandia</taxon>
    </lineage>
</organism>
<gene>
    <name evidence="10" type="ORF">OLC1_LOCUS7601</name>
</gene>
<dbReference type="PANTHER" id="PTHR47953:SF16">
    <property type="entry name" value="CYTOCHROME P450 71D8"/>
    <property type="match status" value="1"/>
</dbReference>
<comment type="similarity">
    <text evidence="1 8">Belongs to the cytochrome P450 family.</text>
</comment>
<keyword evidence="3 7" id="KW-0479">Metal-binding</keyword>
<evidence type="ECO:0000256" key="8">
    <source>
        <dbReference type="RuleBase" id="RU000461"/>
    </source>
</evidence>
<dbReference type="Gene3D" id="1.10.630.10">
    <property type="entry name" value="Cytochrome P450"/>
    <property type="match status" value="1"/>
</dbReference>
<accession>A0AAV1CMY7</accession>
<keyword evidence="2 7" id="KW-0349">Heme</keyword>
<keyword evidence="11" id="KW-1185">Reference proteome</keyword>
<evidence type="ECO:0000256" key="1">
    <source>
        <dbReference type="ARBA" id="ARBA00010617"/>
    </source>
</evidence>
<evidence type="ECO:0000256" key="4">
    <source>
        <dbReference type="ARBA" id="ARBA00023002"/>
    </source>
</evidence>
<keyword evidence="9" id="KW-0812">Transmembrane</keyword>
<evidence type="ECO:0000313" key="10">
    <source>
        <dbReference type="EMBL" id="CAI9096986.1"/>
    </source>
</evidence>
<dbReference type="SUPFAM" id="SSF48264">
    <property type="entry name" value="Cytochrome P450"/>
    <property type="match status" value="1"/>
</dbReference>
<dbReference type="GO" id="GO:0005506">
    <property type="term" value="F:iron ion binding"/>
    <property type="evidence" value="ECO:0007669"/>
    <property type="project" value="InterPro"/>
</dbReference>
<feature type="transmembrane region" description="Helical" evidence="9">
    <location>
        <begin position="6"/>
        <end position="27"/>
    </location>
</feature>
<sequence>MKMNFLSIIFSIFVSSIILIAFIIALVTDFLRRKKLQPPSPWKLPLLGSLHHLMGNLPSHQILRNLAHKYGPLMHLQIGEIPTLVVSSSRVAEKILKTHDLAFADRVEFLGNKITMYDCSDIAMCQYGEYWRQMRKICMIELLSAKNVRSFEHIRNDEASQLISSLKAAGGGAAASGGAVSVDLTEELRKYSNNMVSRAAFGRVNEEDRDAFLKLLADMASSEATLDVVDLFPSLKILHPILSRRNEFMKIRNIYDRIMDRIIDQHCKNFARTKQGMGESGQEDLVDVLLRVKGSGDLQVQISNDNIKAVLMDVFIGATENPSAIMEWAMSEMIRHPNVMAKAQSEIRNAFRGKEKVREADVQELKYLKLVIKETLRLHPIVPLLVPRKCREKCEIDGYEIPINTMVMVNVWAIGRDPEYWKDPESFKPERFENISAEFSGTNFHYLPFGAGRRVCPGISFGLANVELALALLLYHFDWKLPNGLNCDELDMSESVRITVMRKTNLQLLATLRDDPSLDI</sequence>
<evidence type="ECO:0000256" key="3">
    <source>
        <dbReference type="ARBA" id="ARBA00022723"/>
    </source>
</evidence>
<evidence type="ECO:0000256" key="2">
    <source>
        <dbReference type="ARBA" id="ARBA00022617"/>
    </source>
</evidence>
<keyword evidence="9" id="KW-1133">Transmembrane helix</keyword>
<protein>
    <submittedName>
        <fullName evidence="10">OLC1v1033266C1</fullName>
    </submittedName>
</protein>
<name>A0AAV1CMY7_OLDCO</name>
<dbReference type="GO" id="GO:0020037">
    <property type="term" value="F:heme binding"/>
    <property type="evidence" value="ECO:0007669"/>
    <property type="project" value="InterPro"/>
</dbReference>
<keyword evidence="5 7" id="KW-0408">Iron</keyword>
<evidence type="ECO:0000256" key="9">
    <source>
        <dbReference type="SAM" id="Phobius"/>
    </source>
</evidence>
<comment type="cofactor">
    <cofactor evidence="7">
        <name>heme</name>
        <dbReference type="ChEBI" id="CHEBI:30413"/>
    </cofactor>
</comment>
<dbReference type="AlphaFoldDB" id="A0AAV1CMY7"/>
<feature type="binding site" description="axial binding residue" evidence="7">
    <location>
        <position position="456"/>
    </location>
    <ligand>
        <name>heme</name>
        <dbReference type="ChEBI" id="CHEBI:30413"/>
    </ligand>
    <ligandPart>
        <name>Fe</name>
        <dbReference type="ChEBI" id="CHEBI:18248"/>
    </ligandPart>
</feature>
<dbReference type="InterPro" id="IPR052306">
    <property type="entry name" value="CYP450_71D"/>
</dbReference>
<keyword evidence="6 8" id="KW-0503">Monooxygenase</keyword>
<reference evidence="10" key="1">
    <citation type="submission" date="2023-03" db="EMBL/GenBank/DDBJ databases">
        <authorList>
            <person name="Julca I."/>
        </authorList>
    </citation>
    <scope>NUCLEOTIDE SEQUENCE</scope>
</reference>
<keyword evidence="4 8" id="KW-0560">Oxidoreductase</keyword>
<dbReference type="GO" id="GO:0016705">
    <property type="term" value="F:oxidoreductase activity, acting on paired donors, with incorporation or reduction of molecular oxygen"/>
    <property type="evidence" value="ECO:0007669"/>
    <property type="project" value="InterPro"/>
</dbReference>
<dbReference type="PROSITE" id="PS00086">
    <property type="entry name" value="CYTOCHROME_P450"/>
    <property type="match status" value="1"/>
</dbReference>
<evidence type="ECO:0000256" key="6">
    <source>
        <dbReference type="ARBA" id="ARBA00023033"/>
    </source>
</evidence>
<dbReference type="EMBL" id="OX459119">
    <property type="protein sequence ID" value="CAI9096986.1"/>
    <property type="molecule type" value="Genomic_DNA"/>
</dbReference>
<evidence type="ECO:0000256" key="7">
    <source>
        <dbReference type="PIRSR" id="PIRSR602401-1"/>
    </source>
</evidence>
<proteinExistence type="inferred from homology"/>
<dbReference type="InterPro" id="IPR036396">
    <property type="entry name" value="Cyt_P450_sf"/>
</dbReference>
<dbReference type="FunFam" id="1.10.630.10:FF:000043">
    <property type="entry name" value="Cytochrome P450 99A2"/>
    <property type="match status" value="1"/>
</dbReference>
<dbReference type="GO" id="GO:0004497">
    <property type="term" value="F:monooxygenase activity"/>
    <property type="evidence" value="ECO:0007669"/>
    <property type="project" value="UniProtKB-KW"/>
</dbReference>
<dbReference type="InterPro" id="IPR001128">
    <property type="entry name" value="Cyt_P450"/>
</dbReference>
<dbReference type="InterPro" id="IPR017972">
    <property type="entry name" value="Cyt_P450_CS"/>
</dbReference>
<dbReference type="Proteomes" id="UP001161247">
    <property type="component" value="Chromosome 2"/>
</dbReference>
<keyword evidence="9" id="KW-0472">Membrane</keyword>